<dbReference type="Proteomes" id="UP000007599">
    <property type="component" value="Chromosome I"/>
</dbReference>
<keyword evidence="1" id="KW-0732">Signal</keyword>
<keyword evidence="3" id="KW-1185">Reference proteome</keyword>
<feature type="signal peptide" evidence="1">
    <location>
        <begin position="1"/>
        <end position="23"/>
    </location>
</feature>
<dbReference type="PATRIC" id="fig|1094466.5.peg.962"/>
<gene>
    <name evidence="2" type="ordered locus">KQS_04920</name>
</gene>
<dbReference type="HOGENOM" id="CLU_965590_0_0_10"/>
<reference evidence="3" key="2">
    <citation type="submission" date="2012-03" db="EMBL/GenBank/DDBJ databases">
        <title>Complete genome sequence of Flavobacterium indicum GPTSA100-9T, isolated from warm spring water.</title>
        <authorList>
            <person name="Barbier P."/>
            <person name="Houel A."/>
            <person name="Loux V."/>
            <person name="Poulain J."/>
            <person name="Bernardet J.-F."/>
            <person name="Touchon M."/>
            <person name="Duchaud E."/>
        </authorList>
    </citation>
    <scope>NUCLEOTIDE SEQUENCE [LARGE SCALE GENOMIC DNA]</scope>
    <source>
        <strain evidence="3">DSM 17447 / CIP 109464 / GPTSA100-9</strain>
    </source>
</reference>
<protein>
    <recommendedName>
        <fullName evidence="4">TonB C-terminal domain-containing protein</fullName>
    </recommendedName>
</protein>
<dbReference type="KEGG" id="fin:KQS_04920"/>
<reference evidence="2 3" key="1">
    <citation type="journal article" date="2012" name="J. Bacteriol.">
        <title>Complete Genome Sequence of Flavobacterium indicum GPSTA100-9T, Isolated from Warm Spring Water.</title>
        <authorList>
            <person name="Barbier P."/>
            <person name="Houel A."/>
            <person name="Loux V."/>
            <person name="Poulain J."/>
            <person name="Bernardet J.F."/>
            <person name="Touchon M."/>
            <person name="Duchaud E."/>
        </authorList>
    </citation>
    <scope>NUCLEOTIDE SEQUENCE [LARGE SCALE GENOMIC DNA]</scope>
    <source>
        <strain evidence="3">DSM 17447 / CIP 109464 / GPTSA100-9</strain>
    </source>
</reference>
<dbReference type="eggNOG" id="ENOG5033156">
    <property type="taxonomic scope" value="Bacteria"/>
</dbReference>
<evidence type="ECO:0008006" key="4">
    <source>
        <dbReference type="Google" id="ProtNLM"/>
    </source>
</evidence>
<dbReference type="STRING" id="1094466.KQS_04920"/>
<dbReference type="EMBL" id="HE774682">
    <property type="protein sequence ID" value="CCG52950.1"/>
    <property type="molecule type" value="Genomic_DNA"/>
</dbReference>
<feature type="chain" id="PRO_5003617778" description="TonB C-terminal domain-containing protein" evidence="1">
    <location>
        <begin position="24"/>
        <end position="288"/>
    </location>
</feature>
<evidence type="ECO:0000313" key="2">
    <source>
        <dbReference type="EMBL" id="CCG52950.1"/>
    </source>
</evidence>
<organism evidence="2 3">
    <name type="scientific">Flavobacterium indicum (strain DSM 17447 / CIP 109464 / GPTSA100-9)</name>
    <dbReference type="NCBI Taxonomy" id="1094466"/>
    <lineage>
        <taxon>Bacteria</taxon>
        <taxon>Pseudomonadati</taxon>
        <taxon>Bacteroidota</taxon>
        <taxon>Flavobacteriia</taxon>
        <taxon>Flavobacteriales</taxon>
        <taxon>Flavobacteriaceae</taxon>
        <taxon>Flavobacterium</taxon>
    </lineage>
</organism>
<evidence type="ECO:0000313" key="3">
    <source>
        <dbReference type="Proteomes" id="UP000007599"/>
    </source>
</evidence>
<proteinExistence type="predicted"/>
<dbReference type="AlphaFoldDB" id="H8XUG7"/>
<sequence>MKIMTRLTSILFVLTLWTTTVNGQDFFEDGSMKLTEVSTDKKYGYEPNHKTSIKVGKIENEQAYLKALRGPNGEAVQFRRVSSCCEFKSKSAAFGKGLLDKYEVYYQGLKEPSILYVNGYDYESPKAPFGFTFVTADKIEKPTIFPADSILKVSFCNAQTQYAVGKEFLLKEKIGEKPEPDTNPIFEGGLEELKKYFADKPLPDERVKDAVFRVAIAFVVDCNGKAGNFMIITKGKGLAETFANQVLERVNSMPQNWKSATKNGENVDCYQVLSFTVTGGQLDKVSYR</sequence>
<evidence type="ECO:0000256" key="1">
    <source>
        <dbReference type="SAM" id="SignalP"/>
    </source>
</evidence>
<accession>H8XUG7</accession>
<name>H8XUG7_FLAIG</name>